<feature type="transmembrane region" description="Helical" evidence="3">
    <location>
        <begin position="228"/>
        <end position="246"/>
    </location>
</feature>
<keyword evidence="6" id="KW-1185">Reference proteome</keyword>
<dbReference type="Proteomes" id="UP001652621">
    <property type="component" value="Unplaced"/>
</dbReference>
<evidence type="ECO:0000313" key="7">
    <source>
        <dbReference type="RefSeq" id="XP_058985814.1"/>
    </source>
</evidence>
<name>A0ABM3VJ34_MUSDO</name>
<keyword evidence="4" id="KW-0732">Signal</keyword>
<keyword evidence="3" id="KW-0812">Transmembrane</keyword>
<evidence type="ECO:0000256" key="3">
    <source>
        <dbReference type="SAM" id="Phobius"/>
    </source>
</evidence>
<feature type="signal peptide" evidence="4">
    <location>
        <begin position="1"/>
        <end position="16"/>
    </location>
</feature>
<dbReference type="GeneID" id="131805991"/>
<feature type="transmembrane region" description="Helical" evidence="3">
    <location>
        <begin position="201"/>
        <end position="221"/>
    </location>
</feature>
<dbReference type="InterPro" id="IPR011701">
    <property type="entry name" value="MFS"/>
</dbReference>
<dbReference type="PANTHER" id="PTHR11360">
    <property type="entry name" value="MONOCARBOXYLATE TRANSPORTER"/>
    <property type="match status" value="1"/>
</dbReference>
<evidence type="ECO:0000256" key="4">
    <source>
        <dbReference type="SAM" id="SignalP"/>
    </source>
</evidence>
<evidence type="ECO:0000256" key="2">
    <source>
        <dbReference type="SAM" id="MobiDB-lite"/>
    </source>
</evidence>
<accession>A0ABM3VJ34</accession>
<organism evidence="6 7">
    <name type="scientific">Musca domestica</name>
    <name type="common">House fly</name>
    <dbReference type="NCBI Taxonomy" id="7370"/>
    <lineage>
        <taxon>Eukaryota</taxon>
        <taxon>Metazoa</taxon>
        <taxon>Ecdysozoa</taxon>
        <taxon>Arthropoda</taxon>
        <taxon>Hexapoda</taxon>
        <taxon>Insecta</taxon>
        <taxon>Pterygota</taxon>
        <taxon>Neoptera</taxon>
        <taxon>Endopterygota</taxon>
        <taxon>Diptera</taxon>
        <taxon>Brachycera</taxon>
        <taxon>Muscomorpha</taxon>
        <taxon>Muscoidea</taxon>
        <taxon>Muscidae</taxon>
        <taxon>Musca</taxon>
    </lineage>
</organism>
<reference evidence="7" key="1">
    <citation type="submission" date="2025-08" db="UniProtKB">
        <authorList>
            <consortium name="RefSeq"/>
        </authorList>
    </citation>
    <scope>IDENTIFICATION</scope>
    <source>
        <strain evidence="7">Aabys</strain>
        <tissue evidence="7">Whole body</tissue>
    </source>
</reference>
<feature type="transmembrane region" description="Helical" evidence="3">
    <location>
        <begin position="315"/>
        <end position="337"/>
    </location>
</feature>
<evidence type="ECO:0000259" key="5">
    <source>
        <dbReference type="PROSITE" id="PS50850"/>
    </source>
</evidence>
<proteinExistence type="predicted"/>
<dbReference type="InterPro" id="IPR050327">
    <property type="entry name" value="Proton-linked_MCT"/>
</dbReference>
<keyword evidence="3" id="KW-1133">Transmembrane helix</keyword>
<feature type="region of interest" description="Disordered" evidence="2">
    <location>
        <begin position="52"/>
        <end position="75"/>
    </location>
</feature>
<dbReference type="InterPro" id="IPR020846">
    <property type="entry name" value="MFS_dom"/>
</dbReference>
<protein>
    <submittedName>
        <fullName evidence="7">Monocarboxylate transporter 6-like isoform X1</fullName>
    </submittedName>
</protein>
<feature type="chain" id="PRO_5046214403" evidence="4">
    <location>
        <begin position="17"/>
        <end position="355"/>
    </location>
</feature>
<comment type="subcellular location">
    <subcellularLocation>
        <location evidence="1">Membrane</location>
        <topology evidence="1">Multi-pass membrane protein</topology>
    </subcellularLocation>
</comment>
<evidence type="ECO:0000313" key="6">
    <source>
        <dbReference type="Proteomes" id="UP001652621"/>
    </source>
</evidence>
<feature type="transmembrane region" description="Helical" evidence="3">
    <location>
        <begin position="164"/>
        <end position="189"/>
    </location>
</feature>
<feature type="transmembrane region" description="Helical" evidence="3">
    <location>
        <begin position="289"/>
        <end position="309"/>
    </location>
</feature>
<gene>
    <name evidence="7" type="primary">LOC131805991</name>
</gene>
<dbReference type="PROSITE" id="PS50850">
    <property type="entry name" value="MFS"/>
    <property type="match status" value="1"/>
</dbReference>
<feature type="domain" description="Major facilitator superfamily (MFS) profile" evidence="5">
    <location>
        <begin position="163"/>
        <end position="355"/>
    </location>
</feature>
<dbReference type="RefSeq" id="XP_058985814.1">
    <property type="nucleotide sequence ID" value="XM_059129831.1"/>
</dbReference>
<dbReference type="Gene3D" id="1.20.1250.20">
    <property type="entry name" value="MFS general substrate transporter like domains"/>
    <property type="match status" value="1"/>
</dbReference>
<sequence length="355" mass="39880">MLHAFMCSLTLQPVLWHSPKTKDVPMVAPQETQGENENFKCLYCRNQEEDKTLEISDENEGRPSNNYKNPDNGKEGHELLKRREEAFNNAKGKSDIYSKSGNDIHPHCTCTEEKLLLEKSPGNLPKSNSEIEEVEEIPIQQKRSSFMQKIIAFFDLDLLKDFTFVNLALGMAIMMFGEINFSVLTPFILNSFGYTDKQISMAMSCLAGMDIGVRFLSPFVLEKVKLSNSVLFAIGIIIVSIGRWIVTITSSYNVILAVFILVGFGKGFRIIFSPLIIPSYVPLKRLPAASGLQLIFSSITSFTLGPLLGMITDSFGYAVTIHCINALSFLMLIFWLMEYLIRSRLPKNTITSSNL</sequence>
<feature type="transmembrane region" description="Helical" evidence="3">
    <location>
        <begin position="252"/>
        <end position="277"/>
    </location>
</feature>
<dbReference type="PANTHER" id="PTHR11360:SF8">
    <property type="entry name" value="BCDNA.LD28120-RELATED"/>
    <property type="match status" value="1"/>
</dbReference>
<dbReference type="SUPFAM" id="SSF103473">
    <property type="entry name" value="MFS general substrate transporter"/>
    <property type="match status" value="1"/>
</dbReference>
<dbReference type="InterPro" id="IPR036259">
    <property type="entry name" value="MFS_trans_sf"/>
</dbReference>
<keyword evidence="3" id="KW-0472">Membrane</keyword>
<evidence type="ECO:0000256" key="1">
    <source>
        <dbReference type="ARBA" id="ARBA00004141"/>
    </source>
</evidence>
<dbReference type="Pfam" id="PF07690">
    <property type="entry name" value="MFS_1"/>
    <property type="match status" value="1"/>
</dbReference>